<comment type="caution">
    <text evidence="4">The sequence shown here is derived from an EMBL/GenBank/DDBJ whole genome shotgun (WGS) entry which is preliminary data.</text>
</comment>
<dbReference type="GO" id="GO:0005516">
    <property type="term" value="F:calmodulin binding"/>
    <property type="evidence" value="ECO:0007669"/>
    <property type="project" value="InterPro"/>
</dbReference>
<keyword evidence="5" id="KW-1185">Reference proteome</keyword>
<evidence type="ECO:0000313" key="5">
    <source>
        <dbReference type="Proteomes" id="UP000806378"/>
    </source>
</evidence>
<accession>A0A8T0CPE5</accession>
<organism evidence="4 5">
    <name type="scientific">Corymbia citriodora subsp. variegata</name>
    <dbReference type="NCBI Taxonomy" id="360336"/>
    <lineage>
        <taxon>Eukaryota</taxon>
        <taxon>Viridiplantae</taxon>
        <taxon>Streptophyta</taxon>
        <taxon>Embryophyta</taxon>
        <taxon>Tracheophyta</taxon>
        <taxon>Spermatophyta</taxon>
        <taxon>Magnoliopsida</taxon>
        <taxon>eudicotyledons</taxon>
        <taxon>Gunneridae</taxon>
        <taxon>Pentapetalae</taxon>
        <taxon>rosids</taxon>
        <taxon>malvids</taxon>
        <taxon>Myrtales</taxon>
        <taxon>Myrtaceae</taxon>
        <taxon>Myrtoideae</taxon>
        <taxon>Eucalypteae</taxon>
        <taxon>Corymbia</taxon>
    </lineage>
</organism>
<evidence type="ECO:0000313" key="4">
    <source>
        <dbReference type="EMBL" id="KAF7849531.1"/>
    </source>
</evidence>
<dbReference type="EMBL" id="MU089754">
    <property type="protein sequence ID" value="KAF7849531.1"/>
    <property type="molecule type" value="Genomic_DNA"/>
</dbReference>
<proteinExistence type="predicted"/>
<dbReference type="PANTHER" id="PTHR31713:SF100">
    <property type="entry name" value="CALMODULIN-BINDING PROTEIN 60 B"/>
    <property type="match status" value="1"/>
</dbReference>
<protein>
    <recommendedName>
        <fullName evidence="6">Calmodulin-binding protein</fullName>
    </recommendedName>
</protein>
<dbReference type="InterPro" id="IPR012416">
    <property type="entry name" value="CBP60"/>
</dbReference>
<dbReference type="GO" id="GO:0080142">
    <property type="term" value="P:regulation of salicylic acid biosynthetic process"/>
    <property type="evidence" value="ECO:0007669"/>
    <property type="project" value="TreeGrafter"/>
</dbReference>
<dbReference type="AlphaFoldDB" id="A0A8T0CPE5"/>
<name>A0A8T0CPE5_CORYI</name>
<dbReference type="GO" id="GO:0043565">
    <property type="term" value="F:sequence-specific DNA binding"/>
    <property type="evidence" value="ECO:0007669"/>
    <property type="project" value="TreeGrafter"/>
</dbReference>
<feature type="compositionally biased region" description="Low complexity" evidence="1">
    <location>
        <begin position="597"/>
        <end position="611"/>
    </location>
</feature>
<dbReference type="GO" id="GO:0005634">
    <property type="term" value="C:nucleus"/>
    <property type="evidence" value="ECO:0007669"/>
    <property type="project" value="TreeGrafter"/>
</dbReference>
<feature type="domain" description="Calmodulin binding protein central" evidence="3">
    <location>
        <begin position="322"/>
        <end position="386"/>
    </location>
</feature>
<dbReference type="Pfam" id="PF07887">
    <property type="entry name" value="Calmodulin_bind"/>
    <property type="match status" value="1"/>
</dbReference>
<feature type="domain" description="Calmodulin binding protein-like N-terminal" evidence="2">
    <location>
        <begin position="161"/>
        <end position="308"/>
    </location>
</feature>
<evidence type="ECO:0008006" key="6">
    <source>
        <dbReference type="Google" id="ProtNLM"/>
    </source>
</evidence>
<evidence type="ECO:0000259" key="3">
    <source>
        <dbReference type="Pfam" id="PF20451"/>
    </source>
</evidence>
<dbReference type="InterPro" id="IPR046831">
    <property type="entry name" value="Calmodulin_bind_N"/>
</dbReference>
<dbReference type="PANTHER" id="PTHR31713">
    <property type="entry name" value="OS02G0177800 PROTEIN"/>
    <property type="match status" value="1"/>
</dbReference>
<dbReference type="InterPro" id="IPR046830">
    <property type="entry name" value="Calmod_bind_M"/>
</dbReference>
<dbReference type="Proteomes" id="UP000806378">
    <property type="component" value="Unassembled WGS sequence"/>
</dbReference>
<evidence type="ECO:0000256" key="1">
    <source>
        <dbReference type="SAM" id="MobiDB-lite"/>
    </source>
</evidence>
<gene>
    <name evidence="4" type="ORF">BT93_L0669</name>
</gene>
<feature type="region of interest" description="Disordered" evidence="1">
    <location>
        <begin position="594"/>
        <end position="628"/>
    </location>
</feature>
<feature type="region of interest" description="Disordered" evidence="1">
    <location>
        <begin position="1"/>
        <end position="21"/>
    </location>
</feature>
<sequence length="659" mass="72358">MSMQKRALASSSLGQPSQPKRPCFAPIHQEWNGSETNLLLSCCLTKEDVRSVVREELEHAKSHSAESQSCIGHALEDIVRPMHSLEYAVQKLKEVVELASIHSPCLASCTGPGLEDIVQGMHSLEDAVQKLKEVVELASVHSPHLARASTKSIARNDARKLQLQLQTKLSLPIFTGNKVEGDGGAHIYVALIDASTGEVVTSGPESSSKLNVVVLEGDFNKDDEDNWTQEEFENHMVKQREGKRPLLTGDLLVTLKEGVGELGELTFTDNSSWNRSKSFRIGLKVASGSCGNTRIREAKTDAFPVKEHRGESYRKHYPPASDDEIWRLEKIAKDGKSRHKLSDAGIHKVEDFLMQLFTDSKKLREILGKSIIQKNWDILVDHAKSCNIDRKLCLYYSDGMRTDGAVFSTDGQLIGLIKDRLYFATHRLSAQEKERGDTIVKKALDNQNDVREFNGETLSGSMQKKNSSPFLTQVFGRYMAPPTSCAPFGPEAPLTNAGSLAEGYNGATASALPVQLQMTNSGNATELSVDDSVCLVMQQPISTGLSNVLIPRGDDGIPTAGSPMQFQGDNFQYAMRSNTIHSLSQMDYTVSGSVLHSEPPSASTSSFQSGSALPHPEGNHGMEDSPSIDIDDILEFNDLSPEIPLFDDDSSVRDQQRWC</sequence>
<feature type="compositionally biased region" description="Polar residues" evidence="1">
    <location>
        <begin position="1"/>
        <end position="18"/>
    </location>
</feature>
<dbReference type="Pfam" id="PF20451">
    <property type="entry name" value="Calmod_bind_M"/>
    <property type="match status" value="1"/>
</dbReference>
<evidence type="ECO:0000259" key="2">
    <source>
        <dbReference type="Pfam" id="PF07887"/>
    </source>
</evidence>
<dbReference type="OrthoDB" id="10408100at2759"/>
<dbReference type="Gramene" id="rna-gnl|WGS:JABURB|Cocit.L0669.1">
    <property type="protein sequence ID" value="cds-KAF7849531.1"/>
    <property type="gene ID" value="gene-BT93_L0669"/>
</dbReference>
<reference evidence="4" key="1">
    <citation type="submission" date="2020-05" db="EMBL/GenBank/DDBJ databases">
        <title>WGS assembly of Corymbia citriodora subspecies variegata.</title>
        <authorList>
            <person name="Barry K."/>
            <person name="Hundley H."/>
            <person name="Shu S."/>
            <person name="Jenkins J."/>
            <person name="Grimwood J."/>
            <person name="Baten A."/>
        </authorList>
    </citation>
    <scope>NUCLEOTIDE SEQUENCE</scope>
    <source>
        <strain evidence="4">CV2-018</strain>
    </source>
</reference>
<dbReference type="GO" id="GO:0003700">
    <property type="term" value="F:DNA-binding transcription factor activity"/>
    <property type="evidence" value="ECO:0007669"/>
    <property type="project" value="TreeGrafter"/>
</dbReference>